<dbReference type="SUPFAM" id="SSF141523">
    <property type="entry name" value="L,D-transpeptidase catalytic domain-like"/>
    <property type="match status" value="1"/>
</dbReference>
<keyword evidence="6 7" id="KW-0961">Cell wall biogenesis/degradation</keyword>
<dbReference type="PANTHER" id="PTHR41533">
    <property type="entry name" value="L,D-TRANSPEPTIDASE HI_1667-RELATED"/>
    <property type="match status" value="1"/>
</dbReference>
<dbReference type="InterPro" id="IPR045380">
    <property type="entry name" value="LD_TPept_scaffold_dom"/>
</dbReference>
<keyword evidence="5 7" id="KW-0573">Peptidoglycan synthesis</keyword>
<sequence>MILRGAAGILAAGGLGACATTPPPMPAVVGRKDNTQLGRLLEGTPDLGLGGDPVDAEALRRFYARRRYMPVWASRSPQAEDLVATVLRAGDHGLDPESFRASLLRRQDELPPLEREVLLTDAFLAYAGALAHGAVPVDRRTSFEALAPGEVDVAAVLDEAIDSPDPVSVIDGLAPSTLNYLALRLGLRGGGLPNPRGGGPRSLRGRAALAAAAQQRQRQRSIAANLERERWLPRRLPPDRVWVNVPDQRLVMFRDDQAVFTTAVVVGDNAERNQTPEFHTSIEASFFNPPWVIPRDIVAAEILPRLEREPDYLARNNMVMRANGEIEQSAGPEAGLGFLLFDMPNRFDVYLHDTPDRFLFSRSNRRMSRGCIRVQNPRELASLLLRQPPEEIDRRIATGRTTRARLPAPVPVFITYHTAFVDPEGTMQFREDFYSRDGTVWERLRKAPAAA</sequence>
<dbReference type="CDD" id="cd16913">
    <property type="entry name" value="YkuD_like"/>
    <property type="match status" value="1"/>
</dbReference>
<dbReference type="InterPro" id="IPR052905">
    <property type="entry name" value="LD-transpeptidase_YkuD-like"/>
</dbReference>
<comment type="similarity">
    <text evidence="2">Belongs to the YkuD family.</text>
</comment>
<feature type="active site" description="Nucleophile" evidence="7">
    <location>
        <position position="371"/>
    </location>
</feature>
<evidence type="ECO:0000256" key="1">
    <source>
        <dbReference type="ARBA" id="ARBA00004752"/>
    </source>
</evidence>
<evidence type="ECO:0000256" key="4">
    <source>
        <dbReference type="ARBA" id="ARBA00022960"/>
    </source>
</evidence>
<dbReference type="Gene3D" id="2.40.440.10">
    <property type="entry name" value="L,D-transpeptidase catalytic domain-like"/>
    <property type="match status" value="1"/>
</dbReference>
<dbReference type="PANTHER" id="PTHR41533:SF2">
    <property type="entry name" value="BLR7131 PROTEIN"/>
    <property type="match status" value="1"/>
</dbReference>
<protein>
    <recommendedName>
        <fullName evidence="8">L,D-TPase catalytic domain-containing protein</fullName>
    </recommendedName>
</protein>
<evidence type="ECO:0000259" key="8">
    <source>
        <dbReference type="PROSITE" id="PS52029"/>
    </source>
</evidence>
<dbReference type="PROSITE" id="PS52029">
    <property type="entry name" value="LD_TPASE"/>
    <property type="match status" value="1"/>
</dbReference>
<organism evidence="9 10">
    <name type="scientific">Roseomonas fluvialis</name>
    <dbReference type="NCBI Taxonomy" id="1750527"/>
    <lineage>
        <taxon>Bacteria</taxon>
        <taxon>Pseudomonadati</taxon>
        <taxon>Pseudomonadota</taxon>
        <taxon>Alphaproteobacteria</taxon>
        <taxon>Acetobacterales</taxon>
        <taxon>Roseomonadaceae</taxon>
        <taxon>Roseomonas</taxon>
    </lineage>
</organism>
<feature type="domain" description="L,D-TPase catalytic" evidence="8">
    <location>
        <begin position="239"/>
        <end position="399"/>
    </location>
</feature>
<evidence type="ECO:0000256" key="2">
    <source>
        <dbReference type="ARBA" id="ARBA00005992"/>
    </source>
</evidence>
<proteinExistence type="inferred from homology"/>
<dbReference type="EMBL" id="AP025637">
    <property type="protein sequence ID" value="BDG74763.1"/>
    <property type="molecule type" value="Genomic_DNA"/>
</dbReference>
<evidence type="ECO:0000313" key="10">
    <source>
        <dbReference type="Proteomes" id="UP000831327"/>
    </source>
</evidence>
<evidence type="ECO:0000256" key="7">
    <source>
        <dbReference type="PROSITE-ProRule" id="PRU01373"/>
    </source>
</evidence>
<keyword evidence="3" id="KW-0808">Transferase</keyword>
<dbReference type="Pfam" id="PF03734">
    <property type="entry name" value="YkuD"/>
    <property type="match status" value="1"/>
</dbReference>
<dbReference type="InterPro" id="IPR038063">
    <property type="entry name" value="Transpep_catalytic_dom"/>
</dbReference>
<keyword evidence="10" id="KW-1185">Reference proteome</keyword>
<reference evidence="9 10" key="1">
    <citation type="journal article" date="2016" name="Microbes Environ.">
        <title>Phylogenetically diverse aerobic anoxygenic phototrophic bacteria isolated from epilithic biofilms in Tama river, Japan.</title>
        <authorList>
            <person name="Hirose S."/>
            <person name="Matsuura K."/>
            <person name="Haruta S."/>
        </authorList>
    </citation>
    <scope>NUCLEOTIDE SEQUENCE [LARGE SCALE GENOMIC DNA]</scope>
    <source>
        <strain evidence="9 10">S08</strain>
    </source>
</reference>
<dbReference type="Pfam" id="PF20142">
    <property type="entry name" value="Scaffold"/>
    <property type="match status" value="1"/>
</dbReference>
<evidence type="ECO:0000256" key="3">
    <source>
        <dbReference type="ARBA" id="ARBA00022679"/>
    </source>
</evidence>
<evidence type="ECO:0000256" key="5">
    <source>
        <dbReference type="ARBA" id="ARBA00022984"/>
    </source>
</evidence>
<gene>
    <name evidence="9" type="ORF">Rmf_46920</name>
</gene>
<evidence type="ECO:0000313" key="9">
    <source>
        <dbReference type="EMBL" id="BDG74763.1"/>
    </source>
</evidence>
<dbReference type="Proteomes" id="UP000831327">
    <property type="component" value="Chromosome"/>
</dbReference>
<dbReference type="InterPro" id="IPR005490">
    <property type="entry name" value="LD_TPept_cat_dom"/>
</dbReference>
<dbReference type="PROSITE" id="PS51257">
    <property type="entry name" value="PROKAR_LIPOPROTEIN"/>
    <property type="match status" value="1"/>
</dbReference>
<evidence type="ECO:0000256" key="6">
    <source>
        <dbReference type="ARBA" id="ARBA00023316"/>
    </source>
</evidence>
<feature type="active site" description="Proton donor/acceptor" evidence="7">
    <location>
        <position position="352"/>
    </location>
</feature>
<comment type="pathway">
    <text evidence="1 7">Cell wall biogenesis; peptidoglycan biosynthesis.</text>
</comment>
<keyword evidence="4 7" id="KW-0133">Cell shape</keyword>
<name>A0ABM7Y9J7_9PROT</name>
<accession>A0ABM7Y9J7</accession>